<dbReference type="PRINTS" id="PR00502">
    <property type="entry name" value="NUDIXFAMILY"/>
</dbReference>
<accession>A0A381U0F9</accession>
<evidence type="ECO:0000313" key="3">
    <source>
        <dbReference type="EMBL" id="SVA21564.1"/>
    </source>
</evidence>
<dbReference type="CDD" id="cd03424">
    <property type="entry name" value="NUDIX_ADPRase_Nudt5_UGPPase_Nudt14"/>
    <property type="match status" value="1"/>
</dbReference>
<evidence type="ECO:0000259" key="2">
    <source>
        <dbReference type="PROSITE" id="PS51462"/>
    </source>
</evidence>
<sequence>MIRISTARYHYKDFVRRTKAKLMLVHPAGKIQKFTMSRIRASQVVFSNSWLVVASNDVEGYTEPYYTIRTDDYVTVYAVTPDDQLLLVEQFRPALRTRSLELPSGHVDAGEMPAEAAARELLEETGYAAESMCLLGALAPDSGRNETTLWAFAATGLTRQLGREQQTLEEEIKLHLEPLAAVPQLVKDGHLKHALDLAVLFLAHANLQTGSDR</sequence>
<keyword evidence="1" id="KW-0378">Hydrolase</keyword>
<organism evidence="3">
    <name type="scientific">marine metagenome</name>
    <dbReference type="NCBI Taxonomy" id="408172"/>
    <lineage>
        <taxon>unclassified sequences</taxon>
        <taxon>metagenomes</taxon>
        <taxon>ecological metagenomes</taxon>
    </lineage>
</organism>
<dbReference type="PANTHER" id="PTHR11839">
    <property type="entry name" value="UDP/ADP-SUGAR PYROPHOSPHATASE"/>
    <property type="match status" value="1"/>
</dbReference>
<dbReference type="InterPro" id="IPR020084">
    <property type="entry name" value="NUDIX_hydrolase_CS"/>
</dbReference>
<dbReference type="Pfam" id="PF00293">
    <property type="entry name" value="NUDIX"/>
    <property type="match status" value="1"/>
</dbReference>
<dbReference type="InterPro" id="IPR000086">
    <property type="entry name" value="NUDIX_hydrolase_dom"/>
</dbReference>
<dbReference type="PROSITE" id="PS51462">
    <property type="entry name" value="NUDIX"/>
    <property type="match status" value="1"/>
</dbReference>
<dbReference type="InterPro" id="IPR020476">
    <property type="entry name" value="Nudix_hydrolase"/>
</dbReference>
<dbReference type="EMBL" id="UINC01005475">
    <property type="protein sequence ID" value="SVA21564.1"/>
    <property type="molecule type" value="Genomic_DNA"/>
</dbReference>
<proteinExistence type="predicted"/>
<feature type="domain" description="Nudix hydrolase" evidence="2">
    <location>
        <begin position="69"/>
        <end position="199"/>
    </location>
</feature>
<reference evidence="3" key="1">
    <citation type="submission" date="2018-05" db="EMBL/GenBank/DDBJ databases">
        <authorList>
            <person name="Lanie J.A."/>
            <person name="Ng W.-L."/>
            <person name="Kazmierczak K.M."/>
            <person name="Andrzejewski T.M."/>
            <person name="Davidsen T.M."/>
            <person name="Wayne K.J."/>
            <person name="Tettelin H."/>
            <person name="Glass J.I."/>
            <person name="Rusch D."/>
            <person name="Podicherti R."/>
            <person name="Tsui H.-C.T."/>
            <person name="Winkler M.E."/>
        </authorList>
    </citation>
    <scope>NUCLEOTIDE SEQUENCE</scope>
</reference>
<dbReference type="SUPFAM" id="SSF55811">
    <property type="entry name" value="Nudix"/>
    <property type="match status" value="1"/>
</dbReference>
<dbReference type="PROSITE" id="PS00893">
    <property type="entry name" value="NUDIX_BOX"/>
    <property type="match status" value="1"/>
</dbReference>
<dbReference type="InterPro" id="IPR015797">
    <property type="entry name" value="NUDIX_hydrolase-like_dom_sf"/>
</dbReference>
<dbReference type="AlphaFoldDB" id="A0A381U0F9"/>
<dbReference type="GO" id="GO:0016462">
    <property type="term" value="F:pyrophosphatase activity"/>
    <property type="evidence" value="ECO:0007669"/>
    <property type="project" value="UniProtKB-ARBA"/>
</dbReference>
<name>A0A381U0F9_9ZZZZ</name>
<evidence type="ECO:0000256" key="1">
    <source>
        <dbReference type="ARBA" id="ARBA00022801"/>
    </source>
</evidence>
<dbReference type="GO" id="GO:0006753">
    <property type="term" value="P:nucleoside phosphate metabolic process"/>
    <property type="evidence" value="ECO:0007669"/>
    <property type="project" value="TreeGrafter"/>
</dbReference>
<protein>
    <recommendedName>
        <fullName evidence="2">Nudix hydrolase domain-containing protein</fullName>
    </recommendedName>
</protein>
<gene>
    <name evidence="3" type="ORF">METZ01_LOCUS74418</name>
</gene>
<dbReference type="PANTHER" id="PTHR11839:SF1">
    <property type="entry name" value="ADP-SUGAR PYROPHOSPHATASE"/>
    <property type="match status" value="1"/>
</dbReference>
<dbReference type="Gene3D" id="3.90.79.10">
    <property type="entry name" value="Nucleoside Triphosphate Pyrophosphohydrolase"/>
    <property type="match status" value="1"/>
</dbReference>
<dbReference type="GO" id="GO:0019693">
    <property type="term" value="P:ribose phosphate metabolic process"/>
    <property type="evidence" value="ECO:0007669"/>
    <property type="project" value="TreeGrafter"/>
</dbReference>